<accession>A0A2P2LF13</accession>
<organism evidence="1">
    <name type="scientific">Rhizophora mucronata</name>
    <name type="common">Asiatic mangrove</name>
    <dbReference type="NCBI Taxonomy" id="61149"/>
    <lineage>
        <taxon>Eukaryota</taxon>
        <taxon>Viridiplantae</taxon>
        <taxon>Streptophyta</taxon>
        <taxon>Embryophyta</taxon>
        <taxon>Tracheophyta</taxon>
        <taxon>Spermatophyta</taxon>
        <taxon>Magnoliopsida</taxon>
        <taxon>eudicotyledons</taxon>
        <taxon>Gunneridae</taxon>
        <taxon>Pentapetalae</taxon>
        <taxon>rosids</taxon>
        <taxon>fabids</taxon>
        <taxon>Malpighiales</taxon>
        <taxon>Rhizophoraceae</taxon>
        <taxon>Rhizophora</taxon>
    </lineage>
</organism>
<dbReference type="EMBL" id="GGEC01036083">
    <property type="protein sequence ID" value="MBX16567.1"/>
    <property type="molecule type" value="Transcribed_RNA"/>
</dbReference>
<proteinExistence type="predicted"/>
<dbReference type="AlphaFoldDB" id="A0A2P2LF13"/>
<name>A0A2P2LF13_RHIMU</name>
<sequence length="71" mass="8292">MEPKLDEWRILHKEASQTTIIEAKIKRDSIRATTWQPIGNLNYLLTLICLRGKWLDLGVSFCRKESCKCDL</sequence>
<protein>
    <submittedName>
        <fullName evidence="1">Uncharacterized protein</fullName>
    </submittedName>
</protein>
<reference evidence="1" key="1">
    <citation type="submission" date="2018-02" db="EMBL/GenBank/DDBJ databases">
        <title>Rhizophora mucronata_Transcriptome.</title>
        <authorList>
            <person name="Meera S.P."/>
            <person name="Sreeshan A."/>
            <person name="Augustine A."/>
        </authorList>
    </citation>
    <scope>NUCLEOTIDE SEQUENCE</scope>
    <source>
        <tissue evidence="1">Leaf</tissue>
    </source>
</reference>
<evidence type="ECO:0000313" key="1">
    <source>
        <dbReference type="EMBL" id="MBX16567.1"/>
    </source>
</evidence>